<dbReference type="PANTHER" id="PTHR12697">
    <property type="entry name" value="PBS LYASE HEAT-LIKE PROTEIN"/>
    <property type="match status" value="1"/>
</dbReference>
<evidence type="ECO:0000256" key="2">
    <source>
        <dbReference type="ARBA" id="ARBA00022738"/>
    </source>
</evidence>
<keyword evidence="1" id="KW-0042">Antenna complex</keyword>
<dbReference type="SMART" id="SM00567">
    <property type="entry name" value="EZ_HEAT"/>
    <property type="match status" value="3"/>
</dbReference>
<reference evidence="3 4" key="1">
    <citation type="journal article" date="2020" name="ISME J.">
        <title>Comparative genomics reveals insights into cyanobacterial evolution and habitat adaptation.</title>
        <authorList>
            <person name="Chen M.Y."/>
            <person name="Teng W.K."/>
            <person name="Zhao L."/>
            <person name="Hu C.X."/>
            <person name="Zhou Y.K."/>
            <person name="Han B.P."/>
            <person name="Song L.R."/>
            <person name="Shu W.S."/>
        </authorList>
    </citation>
    <scope>NUCLEOTIDE SEQUENCE [LARGE SCALE GENOMIC DNA]</scope>
    <source>
        <strain evidence="3 4">FACHB-1342</strain>
    </source>
</reference>
<dbReference type="SUPFAM" id="SSF48371">
    <property type="entry name" value="ARM repeat"/>
    <property type="match status" value="1"/>
</dbReference>
<keyword evidence="4" id="KW-1185">Reference proteome</keyword>
<dbReference type="InterPro" id="IPR011989">
    <property type="entry name" value="ARM-like"/>
</dbReference>
<accession>A0ABR8GHN2</accession>
<feature type="non-terminal residue" evidence="3">
    <location>
        <position position="1"/>
    </location>
</feature>
<dbReference type="InterPro" id="IPR016024">
    <property type="entry name" value="ARM-type_fold"/>
</dbReference>
<sequence>LEDSNVFVRRYAAEALGKIGSETAIPELLKALEESNSDVRWKAAFALGDISSETAIPGLLKALEHSNSNVRVYAAVALGKIGTEAAMTQLINRLKNPDFVTLNNGDTLFQAREALDTIQNKLKYYHPLPESISYSTQSPTSETSSITYDFRGATIGNLAHNVQGNQQNYPQQTNNNNPEKK</sequence>
<gene>
    <name evidence="3" type="ORF">H6G40_22215</name>
</gene>
<organism evidence="3 4">
    <name type="scientific">Microcystis viridis FACHB-1342</name>
    <dbReference type="NCBI Taxonomy" id="2692900"/>
    <lineage>
        <taxon>Bacteria</taxon>
        <taxon>Bacillati</taxon>
        <taxon>Cyanobacteriota</taxon>
        <taxon>Cyanophyceae</taxon>
        <taxon>Oscillatoriophycideae</taxon>
        <taxon>Chroococcales</taxon>
        <taxon>Microcystaceae</taxon>
        <taxon>Microcystis</taxon>
    </lineage>
</organism>
<comment type="caution">
    <text evidence="3">The sequence shown here is derived from an EMBL/GenBank/DDBJ whole genome shotgun (WGS) entry which is preliminary data.</text>
</comment>
<proteinExistence type="predicted"/>
<evidence type="ECO:0000313" key="3">
    <source>
        <dbReference type="EMBL" id="MBD2602850.1"/>
    </source>
</evidence>
<protein>
    <submittedName>
        <fullName evidence="3">HEAT repeat domain-containing protein</fullName>
    </submittedName>
</protein>
<dbReference type="InterPro" id="IPR004155">
    <property type="entry name" value="PBS_lyase_HEAT"/>
</dbReference>
<dbReference type="Pfam" id="PF13646">
    <property type="entry name" value="HEAT_2"/>
    <property type="match status" value="1"/>
</dbReference>
<dbReference type="PANTHER" id="PTHR12697:SF5">
    <property type="entry name" value="DEOXYHYPUSINE HYDROXYLASE"/>
    <property type="match status" value="1"/>
</dbReference>
<name>A0ABR8GHN2_MICVR</name>
<evidence type="ECO:0000313" key="4">
    <source>
        <dbReference type="Proteomes" id="UP000648873"/>
    </source>
</evidence>
<keyword evidence="2" id="KW-0605">Phycobilisome</keyword>
<dbReference type="EMBL" id="JACJSV010000117">
    <property type="protein sequence ID" value="MBD2602850.1"/>
    <property type="molecule type" value="Genomic_DNA"/>
</dbReference>
<dbReference type="Gene3D" id="1.25.10.10">
    <property type="entry name" value="Leucine-rich Repeat Variant"/>
    <property type="match status" value="1"/>
</dbReference>
<evidence type="ECO:0000256" key="1">
    <source>
        <dbReference type="ARBA" id="ARBA00022549"/>
    </source>
</evidence>
<dbReference type="RefSeq" id="WP_190538250.1">
    <property type="nucleotide sequence ID" value="NZ_JACJSV010000117.1"/>
</dbReference>
<dbReference type="Proteomes" id="UP000648873">
    <property type="component" value="Unassembled WGS sequence"/>
</dbReference>